<dbReference type="OrthoDB" id="8955at10239"/>
<protein>
    <submittedName>
        <fullName evidence="2">Ser/thr kinase (Cop-B1R)</fullName>
    </submittedName>
</protein>
<organism evidence="2 3">
    <name type="scientific">Mythimna separata entomopoxvirus 'L'</name>
    <dbReference type="NCBI Taxonomy" id="1293572"/>
    <lineage>
        <taxon>Viruses</taxon>
        <taxon>Varidnaviria</taxon>
        <taxon>Bamfordvirae</taxon>
        <taxon>Nucleocytoviricota</taxon>
        <taxon>Pokkesviricetes</taxon>
        <taxon>Chitovirales</taxon>
        <taxon>Poxviridae</taxon>
        <taxon>Entomopoxvirinae</taxon>
        <taxon>Betaentomopoxvirus</taxon>
        <taxon>Betaentomopoxvirus mseparata</taxon>
        <taxon>Mythimna separata entomopoxvirus</taxon>
    </lineage>
</organism>
<dbReference type="PANTHER" id="PTHR44167:SF24">
    <property type="entry name" value="SERINE_THREONINE-PROTEIN KINASE CHK2"/>
    <property type="match status" value="1"/>
</dbReference>
<name>A0A916P1S1_9POXV</name>
<dbReference type="Proteomes" id="UP000792671">
    <property type="component" value="Genome"/>
</dbReference>
<dbReference type="InterPro" id="IPR000719">
    <property type="entry name" value="Prot_kinase_dom"/>
</dbReference>
<dbReference type="InterPro" id="IPR008271">
    <property type="entry name" value="Ser/Thr_kinase_AS"/>
</dbReference>
<evidence type="ECO:0000313" key="3">
    <source>
        <dbReference type="Proteomes" id="UP000792671"/>
    </source>
</evidence>
<feature type="domain" description="Protein kinase" evidence="1">
    <location>
        <begin position="8"/>
        <end position="266"/>
    </location>
</feature>
<dbReference type="PANTHER" id="PTHR44167">
    <property type="entry name" value="OVARIAN-SPECIFIC SERINE/THREONINE-PROTEIN KINASE LOK-RELATED"/>
    <property type="match status" value="1"/>
</dbReference>
<dbReference type="GO" id="GO:0005524">
    <property type="term" value="F:ATP binding"/>
    <property type="evidence" value="ECO:0007669"/>
    <property type="project" value="InterPro"/>
</dbReference>
<dbReference type="InterPro" id="IPR011009">
    <property type="entry name" value="Kinase-like_dom_sf"/>
</dbReference>
<sequence length="266" mass="32103">MCIFYDYMCIYEYISNGTFGTVYKGCNPYYSSDLLAIKVSKNNENSKHELKMLRFISNYTNKFHIEYKHMINLCFMEYYFADNISCNFVFKYYKYNLFSLIQKNKLNKNDIKNICFQIAAGLQYIHYMNIVHCDLKPENILCEYNELNNIIVKIADFGSSYFINKKVNYEIVTKYYRSPEIFCNLQDKTIITIKPCIDMWSFGIIIYILINSDFPFKKFDNKMYKYIYEHPIKKLYDLSSIMDRLLQLEINRYDSNKIYMELQKIL</sequence>
<dbReference type="GeneID" id="15613729"/>
<dbReference type="SMART" id="SM00220">
    <property type="entry name" value="S_TKc"/>
    <property type="match status" value="1"/>
</dbReference>
<dbReference type="GO" id="GO:0004674">
    <property type="term" value="F:protein serine/threonine kinase activity"/>
    <property type="evidence" value="ECO:0007669"/>
    <property type="project" value="TreeGrafter"/>
</dbReference>
<accession>A0A916P1S1</accession>
<evidence type="ECO:0000259" key="1">
    <source>
        <dbReference type="PROSITE" id="PS50011"/>
    </source>
</evidence>
<dbReference type="Gene3D" id="1.10.510.10">
    <property type="entry name" value="Transferase(Phosphotransferase) domain 1"/>
    <property type="match status" value="1"/>
</dbReference>
<keyword evidence="3" id="KW-1185">Reference proteome</keyword>
<evidence type="ECO:0000313" key="2">
    <source>
        <dbReference type="EMBL" id="CCU56305.1"/>
    </source>
</evidence>
<dbReference type="EMBL" id="HF679134">
    <property type="protein sequence ID" value="CCU56305.1"/>
    <property type="molecule type" value="Genomic_DNA"/>
</dbReference>
<dbReference type="Pfam" id="PF00069">
    <property type="entry name" value="Pkinase"/>
    <property type="match status" value="1"/>
</dbReference>
<keyword evidence="2" id="KW-0418">Kinase</keyword>
<dbReference type="PROSITE" id="PS00108">
    <property type="entry name" value="PROTEIN_KINASE_ST"/>
    <property type="match status" value="1"/>
</dbReference>
<dbReference type="RefSeq" id="YP_008003624.1">
    <property type="nucleotide sequence ID" value="NC_021246.1"/>
</dbReference>
<gene>
    <name evidence="2" type="ORF">MYSEV_107</name>
</gene>
<keyword evidence="2" id="KW-0808">Transferase</keyword>
<proteinExistence type="predicted"/>
<dbReference type="KEGG" id="vg:15613729"/>
<dbReference type="PROSITE" id="PS50011">
    <property type="entry name" value="PROTEIN_KINASE_DOM"/>
    <property type="match status" value="1"/>
</dbReference>
<dbReference type="SUPFAM" id="SSF56112">
    <property type="entry name" value="Protein kinase-like (PK-like)"/>
    <property type="match status" value="1"/>
</dbReference>
<reference evidence="2 3" key="1">
    <citation type="journal article" date="2013" name="J. Virol.">
        <title>New Insights into the Evolution of Entomopoxvirinae from the Complete Genome Sequences of Four Entomopoxviruses Infecting Adoxophyes honmai, Choristoneura biennis, Choristoneura rosaceana, and Mythimna separata.</title>
        <authorList>
            <person name="Theze J."/>
            <person name="Takatsuka J."/>
            <person name="Li Z."/>
            <person name="Gallais J."/>
            <person name="Doucet D."/>
            <person name="Arif B."/>
            <person name="Nakai M."/>
            <person name="Herniou E.A."/>
        </authorList>
    </citation>
    <scope>NUCLEOTIDE SEQUENCE [LARGE SCALE GENOMIC DNA]</scope>
</reference>